<proteinExistence type="predicted"/>
<keyword evidence="2" id="KW-1185">Reference proteome</keyword>
<reference evidence="1 2" key="1">
    <citation type="submission" date="2014-03" db="EMBL/GenBank/DDBJ databases">
        <title>Draft genome sequence of the novel thermoacidophilic archaea Acidianus copahuensis ALE1 strain, isolated from Copahue volcanic area in Neuquen Argentina.</title>
        <authorList>
            <person name="Urbieta M.S."/>
            <person name="Rascovan N."/>
            <person name="Castro C."/>
            <person name="Revale S."/>
            <person name="Giaveno M.A."/>
            <person name="Vazquez M.P."/>
            <person name="Donati E.R."/>
        </authorList>
    </citation>
    <scope>NUCLEOTIDE SEQUENCE [LARGE SCALE GENOMIC DNA]</scope>
    <source>
        <strain evidence="1 2">ALE1</strain>
    </source>
</reference>
<gene>
    <name evidence="1" type="ORF">CM19_00265</name>
</gene>
<organism evidence="1 2">
    <name type="scientific">Candidatus Acidianus copahuensis</name>
    <dbReference type="NCBI Taxonomy" id="1160895"/>
    <lineage>
        <taxon>Archaea</taxon>
        <taxon>Thermoproteota</taxon>
        <taxon>Thermoprotei</taxon>
        <taxon>Sulfolobales</taxon>
        <taxon>Sulfolobaceae</taxon>
        <taxon>Acidianus</taxon>
    </lineage>
</organism>
<evidence type="ECO:0008006" key="3">
    <source>
        <dbReference type="Google" id="ProtNLM"/>
    </source>
</evidence>
<accession>A0A031LY35</accession>
<dbReference type="EMBL" id="JFZT01000005">
    <property type="protein sequence ID" value="EZQ12058.1"/>
    <property type="molecule type" value="Genomic_DNA"/>
</dbReference>
<dbReference type="OrthoDB" id="43989at2157"/>
<name>A0A031LY35_9CREN</name>
<dbReference type="RefSeq" id="WP_048098451.1">
    <property type="nucleotide sequence ID" value="NZ_JFZT01000005.1"/>
</dbReference>
<sequence length="271" mass="31790">MSLIKNLIEYLNRIRLENGIPHVSYENSGVSSFRVNYMLREQIFSHYDKNGIHPCYYFTKVGNYYGSEEAIGYAEYSQPWLREGVTVINTSKKIMYNMVYNDEESDWGHRDTLLNPCFNYVDISVAWNSRHIYLNITMIAKWIHWDVYPSIDKGKFYMRGKLLEMRPKSILIFRDIPNPCYTSRKYYDLGKLIAGILPKGFMYKDIYTITAKKYRVDEELEIEFSLPTQENGILTVVLIAEDPRGIKWEPKSGKSINQCPILTYAFKSDGH</sequence>
<dbReference type="Gene3D" id="3.40.33.10">
    <property type="entry name" value="CAP"/>
    <property type="match status" value="1"/>
</dbReference>
<dbReference type="Proteomes" id="UP000024332">
    <property type="component" value="Unassembled WGS sequence"/>
</dbReference>
<comment type="caution">
    <text evidence="1">The sequence shown here is derived from an EMBL/GenBank/DDBJ whole genome shotgun (WGS) entry which is preliminary data.</text>
</comment>
<protein>
    <recommendedName>
        <fullName evidence="3">SCP domain-containing protein</fullName>
    </recommendedName>
</protein>
<evidence type="ECO:0000313" key="1">
    <source>
        <dbReference type="EMBL" id="EZQ12058.1"/>
    </source>
</evidence>
<dbReference type="AlphaFoldDB" id="A0A031LY35"/>
<evidence type="ECO:0000313" key="2">
    <source>
        <dbReference type="Proteomes" id="UP000024332"/>
    </source>
</evidence>
<dbReference type="InterPro" id="IPR035940">
    <property type="entry name" value="CAP_sf"/>
</dbReference>
<dbReference type="STRING" id="1160895.CM19_00265"/>